<comment type="subcellular location">
    <subcellularLocation>
        <location evidence="2">Cytoplasm</location>
    </subcellularLocation>
    <subcellularLocation>
        <location evidence="1">Nucleus</location>
    </subcellularLocation>
</comment>
<evidence type="ECO:0000313" key="10">
    <source>
        <dbReference type="Ensembl" id="ENSMODP00000046086.1"/>
    </source>
</evidence>
<dbReference type="Ensembl" id="ENSMODT00000060173.1">
    <property type="protein sequence ID" value="ENSMODP00000046086.1"/>
    <property type="gene ID" value="ENSMODG00000006325.4"/>
</dbReference>
<feature type="repeat" description="WD" evidence="6">
    <location>
        <begin position="152"/>
        <end position="194"/>
    </location>
</feature>
<gene>
    <name evidence="10" type="primary">WDR37</name>
</gene>
<feature type="region of interest" description="Disordered" evidence="8">
    <location>
        <begin position="1"/>
        <end position="50"/>
    </location>
</feature>
<dbReference type="Pfam" id="PF00400">
    <property type="entry name" value="WD40"/>
    <property type="match status" value="4"/>
</dbReference>
<accession>A0A5F8GFV5</accession>
<sequence>MPTESGSCATARQAKQKRKSHSLSIRRTNSSEQERTGLPREMLEGQDSKLPSSVRNTLLELFGQIEREFENLYIENLELRREIDTLNERLAAEGQTIDGAELSKGQLKTKASHSTSQLSQKLKTTYKASTSKIVSSFKTTTSRAICQLVKEYVGHRDGIWDVSVTRTQPVVLGTASADHTALLWSIETGKCLVKYAGHVGSVNSIKFHPSEQVALTASGDQTAHIWRYMIQLPTPQPTTDTSQQMSGEDEVEFSDKDDADGDGEGSSDCPTIRVPITTLKSHQGVVIAADWLVGGKQAVTASWDRTANLYDVETSELVHSLTGHDQELTHCCTHPTQRLVVTSSRDTTFRLWDFRDPSIHSVNVFQGHTEVTEEWCAAQLGVKIIQYVTYLLVGLIARPLVGTSTSLLCYKKNKIRGFSTIFFCHRLLIRADISAFLVCHYCENLTLKRGLCKCCFHIVPSLHEMNRKCVIIFLPLISVLCVTIYILASIGH</sequence>
<evidence type="ECO:0000256" key="8">
    <source>
        <dbReference type="SAM" id="MobiDB-lite"/>
    </source>
</evidence>
<dbReference type="PROSITE" id="PS50082">
    <property type="entry name" value="WD_REPEATS_2"/>
    <property type="match status" value="4"/>
</dbReference>
<dbReference type="GeneTree" id="ENSGT00930000150950"/>
<dbReference type="SMART" id="SM00320">
    <property type="entry name" value="WD40"/>
    <property type="match status" value="4"/>
</dbReference>
<evidence type="ECO:0000256" key="6">
    <source>
        <dbReference type="PROSITE-ProRule" id="PRU00221"/>
    </source>
</evidence>
<feature type="compositionally biased region" description="Polar residues" evidence="8">
    <location>
        <begin position="22"/>
        <end position="31"/>
    </location>
</feature>
<name>A0A5F8GFV5_MONDO</name>
<evidence type="ECO:0000256" key="4">
    <source>
        <dbReference type="ARBA" id="ARBA00023242"/>
    </source>
</evidence>
<keyword evidence="9" id="KW-0472">Membrane</keyword>
<feature type="compositionally biased region" description="Basic and acidic residues" evidence="8">
    <location>
        <begin position="32"/>
        <end position="47"/>
    </location>
</feature>
<reference evidence="10" key="3">
    <citation type="submission" date="2025-09" db="UniProtKB">
        <authorList>
            <consortium name="Ensembl"/>
        </authorList>
    </citation>
    <scope>IDENTIFICATION</scope>
</reference>
<keyword evidence="9" id="KW-1133">Transmembrane helix</keyword>
<keyword evidence="6" id="KW-0853">WD repeat</keyword>
<evidence type="ECO:0000256" key="5">
    <source>
        <dbReference type="ARBA" id="ARBA00040954"/>
    </source>
</evidence>
<dbReference type="PANTHER" id="PTHR19855">
    <property type="entry name" value="WD40 REPEAT PROTEIN 12, 37"/>
    <property type="match status" value="1"/>
</dbReference>
<dbReference type="GO" id="GO:0005737">
    <property type="term" value="C:cytoplasm"/>
    <property type="evidence" value="ECO:0007669"/>
    <property type="project" value="UniProtKB-SubCell"/>
</dbReference>
<dbReference type="InterPro" id="IPR001680">
    <property type="entry name" value="WD40_rpt"/>
</dbReference>
<feature type="region of interest" description="Disordered" evidence="8">
    <location>
        <begin position="235"/>
        <end position="270"/>
    </location>
</feature>
<dbReference type="InterPro" id="IPR036322">
    <property type="entry name" value="WD40_repeat_dom_sf"/>
</dbReference>
<dbReference type="AlphaFoldDB" id="A0A5F8GFV5"/>
<feature type="compositionally biased region" description="Acidic residues" evidence="8">
    <location>
        <begin position="247"/>
        <end position="265"/>
    </location>
</feature>
<dbReference type="PROSITE" id="PS50294">
    <property type="entry name" value="WD_REPEATS_REGION"/>
    <property type="match status" value="2"/>
</dbReference>
<keyword evidence="7" id="KW-0175">Coiled coil</keyword>
<feature type="repeat" description="WD" evidence="6">
    <location>
        <begin position="279"/>
        <end position="320"/>
    </location>
</feature>
<reference evidence="10 11" key="1">
    <citation type="journal article" date="2007" name="Nature">
        <title>Genome of the marsupial Monodelphis domestica reveals innovation in non-coding sequences.</title>
        <authorList>
            <person name="Mikkelsen T.S."/>
            <person name="Wakefield M.J."/>
            <person name="Aken B."/>
            <person name="Amemiya C.T."/>
            <person name="Chang J.L."/>
            <person name="Duke S."/>
            <person name="Garber M."/>
            <person name="Gentles A.J."/>
            <person name="Goodstadt L."/>
            <person name="Heger A."/>
            <person name="Jurka J."/>
            <person name="Kamal M."/>
            <person name="Mauceli E."/>
            <person name="Searle S.M."/>
            <person name="Sharpe T."/>
            <person name="Baker M.L."/>
            <person name="Batzer M.A."/>
            <person name="Benos P.V."/>
            <person name="Belov K."/>
            <person name="Clamp M."/>
            <person name="Cook A."/>
            <person name="Cuff J."/>
            <person name="Das R."/>
            <person name="Davidow L."/>
            <person name="Deakin J.E."/>
            <person name="Fazzari M.J."/>
            <person name="Glass J.L."/>
            <person name="Grabherr M."/>
            <person name="Greally J.M."/>
            <person name="Gu W."/>
            <person name="Hore T.A."/>
            <person name="Huttley G.A."/>
            <person name="Kleber M."/>
            <person name="Jirtle R.L."/>
            <person name="Koina E."/>
            <person name="Lee J.T."/>
            <person name="Mahony S."/>
            <person name="Marra M.A."/>
            <person name="Miller R.D."/>
            <person name="Nicholls R.D."/>
            <person name="Oda M."/>
            <person name="Papenfuss A.T."/>
            <person name="Parra Z.E."/>
            <person name="Pollock D.D."/>
            <person name="Ray D.A."/>
            <person name="Schein J.E."/>
            <person name="Speed T.P."/>
            <person name="Thompson K."/>
            <person name="VandeBerg J.L."/>
            <person name="Wade C.M."/>
            <person name="Walker J.A."/>
            <person name="Waters P.D."/>
            <person name="Webber C."/>
            <person name="Weidman J.R."/>
            <person name="Xie X."/>
            <person name="Zody M.C."/>
            <person name="Baldwin J."/>
            <person name="Abdouelleil A."/>
            <person name="Abdulkadir J."/>
            <person name="Abebe A."/>
            <person name="Abera B."/>
            <person name="Abreu J."/>
            <person name="Acer S.C."/>
            <person name="Aftuck L."/>
            <person name="Alexander A."/>
            <person name="An P."/>
            <person name="Anderson E."/>
            <person name="Anderson S."/>
            <person name="Arachi H."/>
            <person name="Azer M."/>
            <person name="Bachantsang P."/>
            <person name="Barry A."/>
            <person name="Bayul T."/>
            <person name="Berlin A."/>
            <person name="Bessette D."/>
            <person name="Bloom T."/>
            <person name="Bloom T."/>
            <person name="Boguslavskiy L."/>
            <person name="Bonnet C."/>
            <person name="Boukhgalter B."/>
            <person name="Bourzgui I."/>
            <person name="Brown A."/>
            <person name="Cahill P."/>
            <person name="Channer S."/>
            <person name="Cheshatsang Y."/>
            <person name="Chuda L."/>
            <person name="Citroen M."/>
            <person name="Collymore A."/>
            <person name="Cooke P."/>
            <person name="Costello M."/>
            <person name="D'Aco K."/>
            <person name="Daza R."/>
            <person name="De Haan G."/>
            <person name="DeGray S."/>
            <person name="DeMaso C."/>
            <person name="Dhargay N."/>
            <person name="Dooley K."/>
            <person name="Dooley E."/>
            <person name="Doricent M."/>
            <person name="Dorje P."/>
            <person name="Dorjee K."/>
            <person name="Dupes A."/>
            <person name="Elong R."/>
            <person name="Falk J."/>
            <person name="Farina A."/>
            <person name="Faro S."/>
            <person name="Ferguson D."/>
            <person name="Fisher S."/>
            <person name="Foley C.D."/>
            <person name="Franke A."/>
            <person name="Friedrich D."/>
            <person name="Gadbois L."/>
            <person name="Gearin G."/>
            <person name="Gearin C.R."/>
            <person name="Giannoukos G."/>
            <person name="Goode T."/>
            <person name="Graham J."/>
            <person name="Grandbois E."/>
            <person name="Grewal S."/>
            <person name="Gyaltsen K."/>
            <person name="Hafez N."/>
            <person name="Hagos B."/>
            <person name="Hall J."/>
            <person name="Henson C."/>
            <person name="Hollinger A."/>
            <person name="Honan T."/>
            <person name="Huard M.D."/>
            <person name="Hughes L."/>
            <person name="Hurhula B."/>
            <person name="Husby M.E."/>
            <person name="Kamat A."/>
            <person name="Kanga B."/>
            <person name="Kashin S."/>
            <person name="Khazanovich D."/>
            <person name="Kisner P."/>
            <person name="Lance K."/>
            <person name="Lara M."/>
            <person name="Lee W."/>
            <person name="Lennon N."/>
            <person name="Letendre F."/>
            <person name="LeVine R."/>
            <person name="Lipovsky A."/>
            <person name="Liu X."/>
            <person name="Liu J."/>
            <person name="Liu S."/>
            <person name="Lokyitsang T."/>
            <person name="Lokyitsang Y."/>
            <person name="Lubonja R."/>
            <person name="Lui A."/>
            <person name="MacDonald P."/>
            <person name="Magnisalis V."/>
            <person name="Maru K."/>
            <person name="Matthews C."/>
            <person name="McCusker W."/>
            <person name="McDonough S."/>
            <person name="Mehta T."/>
            <person name="Meldrim J."/>
            <person name="Meneus L."/>
            <person name="Mihai O."/>
            <person name="Mihalev A."/>
            <person name="Mihova T."/>
            <person name="Mittelman R."/>
            <person name="Mlenga V."/>
            <person name="Montmayeur A."/>
            <person name="Mulrain L."/>
            <person name="Navidi A."/>
            <person name="Naylor J."/>
            <person name="Negash T."/>
            <person name="Nguyen T."/>
            <person name="Nguyen N."/>
            <person name="Nicol R."/>
            <person name="Norbu C."/>
            <person name="Norbu N."/>
            <person name="Novod N."/>
            <person name="O'Neill B."/>
            <person name="Osman S."/>
            <person name="Markiewicz E."/>
            <person name="Oyono O.L."/>
            <person name="Patti C."/>
            <person name="Phunkhang P."/>
            <person name="Pierre F."/>
            <person name="Priest M."/>
            <person name="Raghuraman S."/>
            <person name="Rege F."/>
            <person name="Reyes R."/>
            <person name="Rise C."/>
            <person name="Rogov P."/>
            <person name="Ross K."/>
            <person name="Ryan E."/>
            <person name="Settipalli S."/>
            <person name="Shea T."/>
            <person name="Sherpa N."/>
            <person name="Shi L."/>
            <person name="Shih D."/>
            <person name="Sparrow T."/>
            <person name="Spaulding J."/>
            <person name="Stalker J."/>
            <person name="Stange-Thomann N."/>
            <person name="Stavropoulos S."/>
            <person name="Stone C."/>
            <person name="Strader C."/>
            <person name="Tesfaye S."/>
            <person name="Thomson T."/>
            <person name="Thoulutsang Y."/>
            <person name="Thoulutsang D."/>
            <person name="Topham K."/>
            <person name="Topping I."/>
            <person name="Tsamla T."/>
            <person name="Vassiliev H."/>
            <person name="Vo A."/>
            <person name="Wangchuk T."/>
            <person name="Wangdi T."/>
            <person name="Weiand M."/>
            <person name="Wilkinson J."/>
            <person name="Wilson A."/>
            <person name="Yadav S."/>
            <person name="Young G."/>
            <person name="Yu Q."/>
            <person name="Zembek L."/>
            <person name="Zhong D."/>
            <person name="Zimmer A."/>
            <person name="Zwirko Z."/>
            <person name="Jaffe D.B."/>
            <person name="Alvarez P."/>
            <person name="Brockman W."/>
            <person name="Butler J."/>
            <person name="Chin C."/>
            <person name="Gnerre S."/>
            <person name="MacCallum I."/>
            <person name="Graves J.A."/>
            <person name="Ponting C.P."/>
            <person name="Breen M."/>
            <person name="Samollow P.B."/>
            <person name="Lander E.S."/>
            <person name="Lindblad-Toh K."/>
        </authorList>
    </citation>
    <scope>NUCLEOTIDE SEQUENCE [LARGE SCALE GENOMIC DNA]</scope>
</reference>
<dbReference type="FunFam" id="2.130.10.10:FF:000511">
    <property type="entry name" value="WD repeat domain 37"/>
    <property type="match status" value="1"/>
</dbReference>
<evidence type="ECO:0000256" key="9">
    <source>
        <dbReference type="SAM" id="Phobius"/>
    </source>
</evidence>
<evidence type="ECO:0000256" key="2">
    <source>
        <dbReference type="ARBA" id="ARBA00004496"/>
    </source>
</evidence>
<feature type="compositionally biased region" description="Polar residues" evidence="8">
    <location>
        <begin position="1"/>
        <end position="10"/>
    </location>
</feature>
<feature type="transmembrane region" description="Helical" evidence="9">
    <location>
        <begin position="470"/>
        <end position="490"/>
    </location>
</feature>
<dbReference type="SUPFAM" id="SSF50978">
    <property type="entry name" value="WD40 repeat-like"/>
    <property type="match status" value="1"/>
</dbReference>
<keyword evidence="4" id="KW-0539">Nucleus</keyword>
<organism evidence="10 11">
    <name type="scientific">Monodelphis domestica</name>
    <name type="common">Gray short-tailed opossum</name>
    <dbReference type="NCBI Taxonomy" id="13616"/>
    <lineage>
        <taxon>Eukaryota</taxon>
        <taxon>Metazoa</taxon>
        <taxon>Chordata</taxon>
        <taxon>Craniata</taxon>
        <taxon>Vertebrata</taxon>
        <taxon>Euteleostomi</taxon>
        <taxon>Mammalia</taxon>
        <taxon>Metatheria</taxon>
        <taxon>Didelphimorphia</taxon>
        <taxon>Didelphidae</taxon>
        <taxon>Monodelphis</taxon>
    </lineage>
</organism>
<keyword evidence="9" id="KW-0812">Transmembrane</keyword>
<dbReference type="Bgee" id="ENSMODG00000006325">
    <property type="expression patterns" value="Expressed in spermatid and 19 other cell types or tissues"/>
</dbReference>
<dbReference type="GO" id="GO:0005634">
    <property type="term" value="C:nucleus"/>
    <property type="evidence" value="ECO:0007669"/>
    <property type="project" value="UniProtKB-SubCell"/>
</dbReference>
<proteinExistence type="predicted"/>
<feature type="repeat" description="WD" evidence="6">
    <location>
        <begin position="321"/>
        <end position="362"/>
    </location>
</feature>
<feature type="transmembrane region" description="Helical" evidence="9">
    <location>
        <begin position="387"/>
        <end position="410"/>
    </location>
</feature>
<reference evidence="10" key="2">
    <citation type="submission" date="2025-08" db="UniProtKB">
        <authorList>
            <consortium name="Ensembl"/>
        </authorList>
    </citation>
    <scope>IDENTIFICATION</scope>
</reference>
<evidence type="ECO:0000256" key="7">
    <source>
        <dbReference type="SAM" id="Coils"/>
    </source>
</evidence>
<evidence type="ECO:0000256" key="1">
    <source>
        <dbReference type="ARBA" id="ARBA00004123"/>
    </source>
</evidence>
<feature type="compositionally biased region" description="Low complexity" evidence="8">
    <location>
        <begin position="235"/>
        <end position="244"/>
    </location>
</feature>
<evidence type="ECO:0000256" key="3">
    <source>
        <dbReference type="ARBA" id="ARBA00022490"/>
    </source>
</evidence>
<evidence type="ECO:0000313" key="11">
    <source>
        <dbReference type="Proteomes" id="UP000002280"/>
    </source>
</evidence>
<feature type="repeat" description="WD" evidence="6">
    <location>
        <begin position="195"/>
        <end position="226"/>
    </location>
</feature>
<dbReference type="Proteomes" id="UP000002280">
    <property type="component" value="Chromosome 8"/>
</dbReference>
<dbReference type="Gene3D" id="2.130.10.10">
    <property type="entry name" value="YVTN repeat-like/Quinoprotein amine dehydrogenase"/>
    <property type="match status" value="2"/>
</dbReference>
<dbReference type="GeneID" id="100017400"/>
<protein>
    <recommendedName>
        <fullName evidence="5">WD repeat-containing protein 37</fullName>
    </recommendedName>
</protein>
<dbReference type="RefSeq" id="XP_056655974.1">
    <property type="nucleotide sequence ID" value="XM_056799996.1"/>
</dbReference>
<dbReference type="FunFam" id="2.130.10.10:FF:000152">
    <property type="entry name" value="WD repeat-containing protein 37"/>
    <property type="match status" value="1"/>
</dbReference>
<dbReference type="CTD" id="22884"/>
<dbReference type="InterPro" id="IPR015943">
    <property type="entry name" value="WD40/YVTN_repeat-like_dom_sf"/>
</dbReference>
<feature type="coiled-coil region" evidence="7">
    <location>
        <begin position="69"/>
        <end position="96"/>
    </location>
</feature>
<keyword evidence="3" id="KW-0963">Cytoplasm</keyword>
<keyword evidence="11" id="KW-1185">Reference proteome</keyword>
<dbReference type="PANTHER" id="PTHR19855:SF12">
    <property type="entry name" value="WD REPEAT-CONTAINING PROTEIN 37"/>
    <property type="match status" value="1"/>
</dbReference>